<reference evidence="2" key="1">
    <citation type="journal article" date="2014" name="Int. J. Syst. Evol. Microbiol.">
        <title>Complete genome sequence of Corynebacterium casei LMG S-19264T (=DSM 44701T), isolated from a smear-ripened cheese.</title>
        <authorList>
            <consortium name="US DOE Joint Genome Institute (JGI-PGF)"/>
            <person name="Walter F."/>
            <person name="Albersmeier A."/>
            <person name="Kalinowski J."/>
            <person name="Ruckert C."/>
        </authorList>
    </citation>
    <scope>NUCLEOTIDE SEQUENCE</scope>
    <source>
        <strain evidence="2">CGMCC 1.12921</strain>
    </source>
</reference>
<keyword evidence="3" id="KW-1185">Reference proteome</keyword>
<dbReference type="RefSeq" id="WP_188159559.1">
    <property type="nucleotide sequence ID" value="NZ_BMGH01000001.1"/>
</dbReference>
<dbReference type="Pfam" id="PF08570">
    <property type="entry name" value="DUF1761"/>
    <property type="match status" value="1"/>
</dbReference>
<keyword evidence="1" id="KW-1133">Transmembrane helix</keyword>
<dbReference type="InterPro" id="IPR013879">
    <property type="entry name" value="DUF1761"/>
</dbReference>
<dbReference type="AlphaFoldDB" id="A0A8J2Y636"/>
<feature type="transmembrane region" description="Helical" evidence="1">
    <location>
        <begin position="7"/>
        <end position="31"/>
    </location>
</feature>
<feature type="transmembrane region" description="Helical" evidence="1">
    <location>
        <begin position="111"/>
        <end position="134"/>
    </location>
</feature>
<feature type="transmembrane region" description="Helical" evidence="1">
    <location>
        <begin position="51"/>
        <end position="72"/>
    </location>
</feature>
<evidence type="ECO:0000256" key="1">
    <source>
        <dbReference type="SAM" id="Phobius"/>
    </source>
</evidence>
<evidence type="ECO:0000313" key="3">
    <source>
        <dbReference type="Proteomes" id="UP000613582"/>
    </source>
</evidence>
<sequence>MRIFGLPLFPVIFAGLVFNVISFAWYAFFFGDEWIVSHGFAETAAHSGSPLWRLVSPLLAFAQVIGLALVLQWRGWPDIGGAVATALVMALVFAVPVLAYDPVNLPSHNLLAFVIDAGHLILSWIVAALVLTAMRRDG</sequence>
<comment type="caution">
    <text evidence="2">The sequence shown here is derived from an EMBL/GenBank/DDBJ whole genome shotgun (WGS) entry which is preliminary data.</text>
</comment>
<organism evidence="2 3">
    <name type="scientific">Aquisalinus flavus</name>
    <dbReference type="NCBI Taxonomy" id="1526572"/>
    <lineage>
        <taxon>Bacteria</taxon>
        <taxon>Pseudomonadati</taxon>
        <taxon>Pseudomonadota</taxon>
        <taxon>Alphaproteobacteria</taxon>
        <taxon>Parvularculales</taxon>
        <taxon>Parvularculaceae</taxon>
        <taxon>Aquisalinus</taxon>
    </lineage>
</organism>
<protein>
    <recommendedName>
        <fullName evidence="4">DUF1761 domain-containing protein</fullName>
    </recommendedName>
</protein>
<accession>A0A8J2Y636</accession>
<dbReference type="EMBL" id="BMGH01000001">
    <property type="protein sequence ID" value="GGC97745.1"/>
    <property type="molecule type" value="Genomic_DNA"/>
</dbReference>
<evidence type="ECO:0000313" key="2">
    <source>
        <dbReference type="EMBL" id="GGC97745.1"/>
    </source>
</evidence>
<reference evidence="2" key="2">
    <citation type="submission" date="2020-09" db="EMBL/GenBank/DDBJ databases">
        <authorList>
            <person name="Sun Q."/>
            <person name="Zhou Y."/>
        </authorList>
    </citation>
    <scope>NUCLEOTIDE SEQUENCE</scope>
    <source>
        <strain evidence="2">CGMCC 1.12921</strain>
    </source>
</reference>
<evidence type="ECO:0008006" key="4">
    <source>
        <dbReference type="Google" id="ProtNLM"/>
    </source>
</evidence>
<feature type="transmembrane region" description="Helical" evidence="1">
    <location>
        <begin position="79"/>
        <end position="99"/>
    </location>
</feature>
<dbReference type="Proteomes" id="UP000613582">
    <property type="component" value="Unassembled WGS sequence"/>
</dbReference>
<keyword evidence="1" id="KW-0812">Transmembrane</keyword>
<name>A0A8J2Y636_9PROT</name>
<gene>
    <name evidence="2" type="ORF">GCM10011342_03360</name>
</gene>
<proteinExistence type="predicted"/>
<keyword evidence="1" id="KW-0472">Membrane</keyword>